<name>A0A7M5XK14_9CNID</name>
<organism evidence="3 4">
    <name type="scientific">Clytia hemisphaerica</name>
    <dbReference type="NCBI Taxonomy" id="252671"/>
    <lineage>
        <taxon>Eukaryota</taxon>
        <taxon>Metazoa</taxon>
        <taxon>Cnidaria</taxon>
        <taxon>Hydrozoa</taxon>
        <taxon>Hydroidolina</taxon>
        <taxon>Leptothecata</taxon>
        <taxon>Obeliida</taxon>
        <taxon>Clytiidae</taxon>
        <taxon>Clytia</taxon>
    </lineage>
</organism>
<dbReference type="EnsemblMetazoa" id="CLYHEMT023496.1">
    <property type="protein sequence ID" value="CLYHEMP023496.1"/>
    <property type="gene ID" value="CLYHEMG023496"/>
</dbReference>
<proteinExistence type="predicted"/>
<feature type="compositionally biased region" description="Basic and acidic residues" evidence="2">
    <location>
        <begin position="1"/>
        <end position="11"/>
    </location>
</feature>
<protein>
    <submittedName>
        <fullName evidence="3">Uncharacterized protein</fullName>
    </submittedName>
</protein>
<reference evidence="3" key="1">
    <citation type="submission" date="2021-01" db="UniProtKB">
        <authorList>
            <consortium name="EnsemblMetazoa"/>
        </authorList>
    </citation>
    <scope>IDENTIFICATION</scope>
</reference>
<accession>A0A7M5XK14</accession>
<evidence type="ECO:0000256" key="2">
    <source>
        <dbReference type="SAM" id="MobiDB-lite"/>
    </source>
</evidence>
<dbReference type="Proteomes" id="UP000594262">
    <property type="component" value="Unplaced"/>
</dbReference>
<feature type="coiled-coil region" evidence="1">
    <location>
        <begin position="70"/>
        <end position="137"/>
    </location>
</feature>
<feature type="region of interest" description="Disordered" evidence="2">
    <location>
        <begin position="1"/>
        <end position="23"/>
    </location>
</feature>
<keyword evidence="1" id="KW-0175">Coiled coil</keyword>
<evidence type="ECO:0000256" key="1">
    <source>
        <dbReference type="SAM" id="Coils"/>
    </source>
</evidence>
<evidence type="ECO:0000313" key="4">
    <source>
        <dbReference type="Proteomes" id="UP000594262"/>
    </source>
</evidence>
<dbReference type="AlphaFoldDB" id="A0A7M5XK14"/>
<feature type="region of interest" description="Disordered" evidence="2">
    <location>
        <begin position="212"/>
        <end position="232"/>
    </location>
</feature>
<sequence length="386" mass="44876">MDSAHLDDHNLAHSATGRNVTNKVDNSSEVAKLKDDHGKQIQNMIFESRIKILELEKEMSNQDKEQKMKILQLEKDNQSLTHELELMKLKITNDLESHKGVINQEMLKQQNELQNKLAEKDKEIAAKENECKAKINETEKAFLVKEHDYQTKMAAKENEYRTKMVAKENEFALKMKDLEKNNEIKLGQMEREKELAIQALRQKIESMEANNENELKKDPLPESLPIVQPPSSATTKEDKLLWGANKYLLGIETGSNLFTSYKDWYEAISALLENGIPKSVKHGGRNFFFIRKEKVRRTYPLYLVTRRRNVGGYFPNGFALEYPNREELRNAKSILLHPKQRGQCIMNNGKFKVYEHLPDSEEWSYPGVTKNHYFGEKNSIIVFLYL</sequence>
<keyword evidence="4" id="KW-1185">Reference proteome</keyword>
<evidence type="ECO:0000313" key="3">
    <source>
        <dbReference type="EnsemblMetazoa" id="CLYHEMP023496.1"/>
    </source>
</evidence>